<reference evidence="2 4" key="1">
    <citation type="journal article" date="2014" name="BMC Genomics">
        <title>Genome sequence of Anopheles sinensis provides insight into genetics basis of mosquito competence for malaria parasites.</title>
        <authorList>
            <person name="Zhou D."/>
            <person name="Zhang D."/>
            <person name="Ding G."/>
            <person name="Shi L."/>
            <person name="Hou Q."/>
            <person name="Ye Y."/>
            <person name="Xu Y."/>
            <person name="Zhou H."/>
            <person name="Xiong C."/>
            <person name="Li S."/>
            <person name="Yu J."/>
            <person name="Hong S."/>
            <person name="Yu X."/>
            <person name="Zou P."/>
            <person name="Chen C."/>
            <person name="Chang X."/>
            <person name="Wang W."/>
            <person name="Lv Y."/>
            <person name="Sun Y."/>
            <person name="Ma L."/>
            <person name="Shen B."/>
            <person name="Zhu C."/>
        </authorList>
    </citation>
    <scope>NUCLEOTIDE SEQUENCE [LARGE SCALE GENOMIC DNA]</scope>
</reference>
<sequence length="57" mass="6128">MKPKPPKRPNAESRPGGHAKCKEAQPESVSRDARNAPGRHTLLHAPAGFDCDCTGNH</sequence>
<dbReference type="VEuPathDB" id="VectorBase:ASIC016501"/>
<dbReference type="AlphaFoldDB" id="A0A084WDT5"/>
<organism evidence="2">
    <name type="scientific">Anopheles sinensis</name>
    <name type="common">Mosquito</name>
    <dbReference type="NCBI Taxonomy" id="74873"/>
    <lineage>
        <taxon>Eukaryota</taxon>
        <taxon>Metazoa</taxon>
        <taxon>Ecdysozoa</taxon>
        <taxon>Arthropoda</taxon>
        <taxon>Hexapoda</taxon>
        <taxon>Insecta</taxon>
        <taxon>Pterygota</taxon>
        <taxon>Neoptera</taxon>
        <taxon>Endopterygota</taxon>
        <taxon>Diptera</taxon>
        <taxon>Nematocera</taxon>
        <taxon>Culicoidea</taxon>
        <taxon>Culicidae</taxon>
        <taxon>Anophelinae</taxon>
        <taxon>Anopheles</taxon>
    </lineage>
</organism>
<accession>A0A084WDT5</accession>
<evidence type="ECO:0000313" key="4">
    <source>
        <dbReference type="Proteomes" id="UP000030765"/>
    </source>
</evidence>
<protein>
    <submittedName>
        <fullName evidence="2 3">Membrane protein</fullName>
    </submittedName>
</protein>
<feature type="compositionally biased region" description="Basic and acidic residues" evidence="1">
    <location>
        <begin position="20"/>
        <end position="34"/>
    </location>
</feature>
<evidence type="ECO:0000313" key="3">
    <source>
        <dbReference type="EnsemblMetazoa" id="ASIC016501-PA"/>
    </source>
</evidence>
<dbReference type="EnsemblMetazoa" id="ASIC016501-RA">
    <property type="protein sequence ID" value="ASIC016501-PA"/>
    <property type="gene ID" value="ASIC016501"/>
</dbReference>
<gene>
    <name evidence="2" type="ORF">ZHAS_00016501</name>
</gene>
<dbReference type="EMBL" id="ATLV01023063">
    <property type="status" value="NOT_ANNOTATED_CDS"/>
    <property type="molecule type" value="Genomic_DNA"/>
</dbReference>
<name>A0A084WDT5_ANOSI</name>
<dbReference type="Proteomes" id="UP000030765">
    <property type="component" value="Unassembled WGS sequence"/>
</dbReference>
<evidence type="ECO:0000313" key="2">
    <source>
        <dbReference type="EMBL" id="KFB48379.1"/>
    </source>
</evidence>
<keyword evidence="4" id="KW-1185">Reference proteome</keyword>
<reference evidence="3" key="2">
    <citation type="submission" date="2020-05" db="UniProtKB">
        <authorList>
            <consortium name="EnsemblMetazoa"/>
        </authorList>
    </citation>
    <scope>IDENTIFICATION</scope>
</reference>
<feature type="region of interest" description="Disordered" evidence="1">
    <location>
        <begin position="1"/>
        <end position="57"/>
    </location>
</feature>
<evidence type="ECO:0000256" key="1">
    <source>
        <dbReference type="SAM" id="MobiDB-lite"/>
    </source>
</evidence>
<dbReference type="EMBL" id="KE525340">
    <property type="protein sequence ID" value="KFB48379.1"/>
    <property type="molecule type" value="Genomic_DNA"/>
</dbReference>
<proteinExistence type="predicted"/>